<dbReference type="RefSeq" id="WP_256765508.1">
    <property type="nucleotide sequence ID" value="NZ_JANIGO010000006.1"/>
</dbReference>
<keyword evidence="3" id="KW-1185">Reference proteome</keyword>
<keyword evidence="2" id="KW-0966">Cell projection</keyword>
<reference evidence="2 3" key="1">
    <citation type="submission" date="2022-07" db="EMBL/GenBank/DDBJ databases">
        <authorList>
            <person name="Xamxidin M."/>
            <person name="Wu M."/>
        </authorList>
    </citation>
    <scope>NUCLEOTIDE SEQUENCE [LARGE SCALE GENOMIC DNA]</scope>
    <source>
        <strain evidence="2 3">NBRC 111650</strain>
    </source>
</reference>
<dbReference type="EMBL" id="JANIGO010000006">
    <property type="protein sequence ID" value="MCQ8897702.1"/>
    <property type="molecule type" value="Genomic_DNA"/>
</dbReference>
<dbReference type="Pfam" id="PF04316">
    <property type="entry name" value="FlgM"/>
    <property type="match status" value="1"/>
</dbReference>
<evidence type="ECO:0000313" key="3">
    <source>
        <dbReference type="Proteomes" id="UP001204142"/>
    </source>
</evidence>
<gene>
    <name evidence="2" type="ORF">NQT62_14770</name>
</gene>
<proteinExistence type="predicted"/>
<dbReference type="SUPFAM" id="SSF101498">
    <property type="entry name" value="Anti-sigma factor FlgM"/>
    <property type="match status" value="1"/>
</dbReference>
<dbReference type="InterPro" id="IPR035890">
    <property type="entry name" value="Anti-sigma-28_factor_FlgM_sf"/>
</dbReference>
<dbReference type="Proteomes" id="UP001204142">
    <property type="component" value="Unassembled WGS sequence"/>
</dbReference>
<evidence type="ECO:0000313" key="2">
    <source>
        <dbReference type="EMBL" id="MCQ8897702.1"/>
    </source>
</evidence>
<protein>
    <submittedName>
        <fullName evidence="2">Flagellar biosynthesis anti-sigma factor FlgM</fullName>
    </submittedName>
</protein>
<keyword evidence="2" id="KW-0969">Cilium</keyword>
<comment type="caution">
    <text evidence="2">The sequence shown here is derived from an EMBL/GenBank/DDBJ whole genome shotgun (WGS) entry which is preliminary data.</text>
</comment>
<sequence length="97" mass="10598">MITGNNNVVVYNAPDPKKNDVLSSARPNSIRTAAEKDGQDVVVSITKKTGSMILDNRAPLDADKIERIRRELADGGYKINAALVSERMMADQRALLT</sequence>
<organism evidence="2 3">
    <name type="scientific">Limnobacter humi</name>
    <dbReference type="NCBI Taxonomy" id="1778671"/>
    <lineage>
        <taxon>Bacteria</taxon>
        <taxon>Pseudomonadati</taxon>
        <taxon>Pseudomonadota</taxon>
        <taxon>Betaproteobacteria</taxon>
        <taxon>Burkholderiales</taxon>
        <taxon>Burkholderiaceae</taxon>
        <taxon>Limnobacter</taxon>
    </lineage>
</organism>
<feature type="domain" description="Anti-sigma-28 factor FlgM C-terminal" evidence="1">
    <location>
        <begin position="53"/>
        <end position="89"/>
    </location>
</feature>
<accession>A0ABT1WJL8</accession>
<dbReference type="InterPro" id="IPR031316">
    <property type="entry name" value="FlgM_C"/>
</dbReference>
<keyword evidence="2" id="KW-0282">Flagellum</keyword>
<name>A0ABT1WJL8_9BURK</name>
<evidence type="ECO:0000259" key="1">
    <source>
        <dbReference type="Pfam" id="PF04316"/>
    </source>
</evidence>